<feature type="region of interest" description="Disordered" evidence="1">
    <location>
        <begin position="1"/>
        <end position="227"/>
    </location>
</feature>
<feature type="compositionally biased region" description="Basic residues" evidence="1">
    <location>
        <begin position="214"/>
        <end position="227"/>
    </location>
</feature>
<feature type="compositionally biased region" description="Basic residues" evidence="1">
    <location>
        <begin position="37"/>
        <end position="60"/>
    </location>
</feature>
<keyword evidence="2" id="KW-0378">Hydrolase</keyword>
<organism evidence="2">
    <name type="scientific">uncultured Rubrobacteraceae bacterium</name>
    <dbReference type="NCBI Taxonomy" id="349277"/>
    <lineage>
        <taxon>Bacteria</taxon>
        <taxon>Bacillati</taxon>
        <taxon>Actinomycetota</taxon>
        <taxon>Rubrobacteria</taxon>
        <taxon>Rubrobacterales</taxon>
        <taxon>Rubrobacteraceae</taxon>
        <taxon>environmental samples</taxon>
    </lineage>
</organism>
<evidence type="ECO:0000313" key="2">
    <source>
        <dbReference type="EMBL" id="CAA9493865.1"/>
    </source>
</evidence>
<dbReference type="EMBL" id="CADCVK010000338">
    <property type="protein sequence ID" value="CAA9493865.1"/>
    <property type="molecule type" value="Genomic_DNA"/>
</dbReference>
<feature type="non-terminal residue" evidence="2">
    <location>
        <position position="227"/>
    </location>
</feature>
<sequence length="227" mass="25867">ELQQGSVRLREGRQAARAGRQRRHSDPPPGGGNPRLLRGRRVRGAAHRPRGPPLRRRAYPRGRSPPLLGPAVRARAREHLPRGLRLQREDPARPARALRRPRRTKRRRRPRRDLGPGRGTHPGWLPEGQPGPPRRAQFPRRRARTLRSGRGGFSSGRAGTAPRYAPHLYGLQARRGARRRDAQLRGRARRKLAPDGLRAGAGVGDERRLGRLRERGRHRLRRPHRGR</sequence>
<feature type="compositionally biased region" description="Basic residues" evidence="1">
    <location>
        <begin position="96"/>
        <end position="111"/>
    </location>
</feature>
<name>A0A6J4SBD7_9ACTN</name>
<gene>
    <name evidence="2" type="ORF">AVDCRST_MAG12-2248</name>
</gene>
<feature type="compositionally biased region" description="Basic and acidic residues" evidence="1">
    <location>
        <begin position="204"/>
        <end position="213"/>
    </location>
</feature>
<feature type="compositionally biased region" description="Basic and acidic residues" evidence="1">
    <location>
        <begin position="75"/>
        <end position="93"/>
    </location>
</feature>
<reference evidence="2" key="1">
    <citation type="submission" date="2020-02" db="EMBL/GenBank/DDBJ databases">
        <authorList>
            <person name="Meier V. D."/>
        </authorList>
    </citation>
    <scope>NUCLEOTIDE SEQUENCE</scope>
    <source>
        <strain evidence="2">AVDCRST_MAG12</strain>
    </source>
</reference>
<evidence type="ECO:0000256" key="1">
    <source>
        <dbReference type="SAM" id="MobiDB-lite"/>
    </source>
</evidence>
<dbReference type="GO" id="GO:0016787">
    <property type="term" value="F:hydrolase activity"/>
    <property type="evidence" value="ECO:0007669"/>
    <property type="project" value="UniProtKB-KW"/>
</dbReference>
<dbReference type="AlphaFoldDB" id="A0A6J4SBD7"/>
<proteinExistence type="predicted"/>
<accession>A0A6J4SBD7</accession>
<protein>
    <submittedName>
        <fullName evidence="2">D-galactarate dehydratase/Altronate hydrolase-like protein</fullName>
    </submittedName>
</protein>
<feature type="non-terminal residue" evidence="2">
    <location>
        <position position="1"/>
    </location>
</feature>
<feature type="compositionally biased region" description="Basic residues" evidence="1">
    <location>
        <begin position="137"/>
        <end position="147"/>
    </location>
</feature>